<evidence type="ECO:0000313" key="3">
    <source>
        <dbReference type="EMBL" id="MDM4019197.1"/>
    </source>
</evidence>
<dbReference type="SUPFAM" id="SSF55347">
    <property type="entry name" value="Glyceraldehyde-3-phosphate dehydrogenase-like, C-terminal domain"/>
    <property type="match status" value="1"/>
</dbReference>
<dbReference type="SUPFAM" id="SSF51735">
    <property type="entry name" value="NAD(P)-binding Rossmann-fold domains"/>
    <property type="match status" value="1"/>
</dbReference>
<accession>A0ABT7PRR5</accession>
<comment type="caution">
    <text evidence="3">The sequence shown here is derived from an EMBL/GenBank/DDBJ whole genome shotgun (WGS) entry which is preliminary data.</text>
</comment>
<protein>
    <submittedName>
        <fullName evidence="3">Gfo/Idh/MocA family oxidoreductase</fullName>
    </submittedName>
</protein>
<reference evidence="3 4" key="1">
    <citation type="submission" date="2023-06" db="EMBL/GenBank/DDBJ databases">
        <title>Roseiconus lacunae JC819 isolated from Gulf of Mannar region, Tamil Nadu.</title>
        <authorList>
            <person name="Pk S."/>
            <person name="Ch S."/>
            <person name="Ch V.R."/>
        </authorList>
    </citation>
    <scope>NUCLEOTIDE SEQUENCE [LARGE SCALE GENOMIC DNA]</scope>
    <source>
        <strain evidence="3 4">JC819</strain>
    </source>
</reference>
<dbReference type="Pfam" id="PF01408">
    <property type="entry name" value="GFO_IDH_MocA"/>
    <property type="match status" value="1"/>
</dbReference>
<dbReference type="InterPro" id="IPR050463">
    <property type="entry name" value="Gfo/Idh/MocA_oxidrdct_glycsds"/>
</dbReference>
<proteinExistence type="predicted"/>
<dbReference type="Proteomes" id="UP001239462">
    <property type="component" value="Unassembled WGS sequence"/>
</dbReference>
<gene>
    <name evidence="3" type="ORF">QTN89_27325</name>
</gene>
<dbReference type="Gene3D" id="3.30.360.10">
    <property type="entry name" value="Dihydrodipicolinate Reductase, domain 2"/>
    <property type="match status" value="1"/>
</dbReference>
<dbReference type="Gene3D" id="3.40.50.720">
    <property type="entry name" value="NAD(P)-binding Rossmann-like Domain"/>
    <property type="match status" value="1"/>
</dbReference>
<dbReference type="InterPro" id="IPR006311">
    <property type="entry name" value="TAT_signal"/>
</dbReference>
<dbReference type="EMBL" id="JASZZN010000033">
    <property type="protein sequence ID" value="MDM4019197.1"/>
    <property type="molecule type" value="Genomic_DNA"/>
</dbReference>
<keyword evidence="4" id="KW-1185">Reference proteome</keyword>
<evidence type="ECO:0000259" key="1">
    <source>
        <dbReference type="Pfam" id="PF01408"/>
    </source>
</evidence>
<feature type="domain" description="Gfo/Idh/MocA-like oxidoreductase bacterial type C-terminal" evidence="2">
    <location>
        <begin position="217"/>
        <end position="286"/>
    </location>
</feature>
<sequence>MQFASANSTERTCKLSRRKFGQLAAAAAVGTAAESSMPLGAAAESDAKPFSDAVDHPISAAVIGCGGIATHHARVNFAPWFQIDALCDVDRRRAEMYRAVAPDAKTVCSDYRELLERDDIEAFFVCTPDHWHTKVTIDAMRHGKNVYCEKPLTFSVDEGRVVRQVANETGRVLQVGTQQRSDPKFQTAVALARSGRLGDVKRVTVAIGGGPSGGPFETADVPDGLDWDRWLGQAPMTDYLAQRCHGSFRWWCEYSGGKLTDWGAHHVDIALWALGWDAEKSIEIEVLDVVHPVAMKDGWPTDRQSFNTANRFTVRCVLPGDVELIIRDNAADLGFDNGILFECERGRFFVNRNRLAGKPIEDLRRIPLTSQERTGIGLGNEAVSHMENFYRSCHGHAVPISDFESHIRHLNVCHVANIGLRLGENLRWSAAEARIANHPQANDFLVRPQRSGFEVV</sequence>
<evidence type="ECO:0000259" key="2">
    <source>
        <dbReference type="Pfam" id="PF19051"/>
    </source>
</evidence>
<name>A0ABT7PRR5_9BACT</name>
<organism evidence="3 4">
    <name type="scientific">Roseiconus lacunae</name>
    <dbReference type="NCBI Taxonomy" id="2605694"/>
    <lineage>
        <taxon>Bacteria</taxon>
        <taxon>Pseudomonadati</taxon>
        <taxon>Planctomycetota</taxon>
        <taxon>Planctomycetia</taxon>
        <taxon>Pirellulales</taxon>
        <taxon>Pirellulaceae</taxon>
        <taxon>Roseiconus</taxon>
    </lineage>
</organism>
<dbReference type="PANTHER" id="PTHR43818">
    <property type="entry name" value="BCDNA.GH03377"/>
    <property type="match status" value="1"/>
</dbReference>
<dbReference type="PROSITE" id="PS51318">
    <property type="entry name" value="TAT"/>
    <property type="match status" value="1"/>
</dbReference>
<dbReference type="InterPro" id="IPR036291">
    <property type="entry name" value="NAD(P)-bd_dom_sf"/>
</dbReference>
<feature type="domain" description="Gfo/Idh/MocA-like oxidoreductase N-terminal" evidence="1">
    <location>
        <begin position="59"/>
        <end position="176"/>
    </location>
</feature>
<dbReference type="InterPro" id="IPR000683">
    <property type="entry name" value="Gfo/Idh/MocA-like_OxRdtase_N"/>
</dbReference>
<dbReference type="InterPro" id="IPR043906">
    <property type="entry name" value="Gfo/Idh/MocA_OxRdtase_bact_C"/>
</dbReference>
<dbReference type="PANTHER" id="PTHR43818:SF5">
    <property type="entry name" value="OXIDOREDUCTASE FAMILY PROTEIN"/>
    <property type="match status" value="1"/>
</dbReference>
<evidence type="ECO:0000313" key="4">
    <source>
        <dbReference type="Proteomes" id="UP001239462"/>
    </source>
</evidence>
<dbReference type="Pfam" id="PF19051">
    <property type="entry name" value="GFO_IDH_MocA_C2"/>
    <property type="match status" value="1"/>
</dbReference>
<dbReference type="RefSeq" id="WP_289167270.1">
    <property type="nucleotide sequence ID" value="NZ_JASZZN010000033.1"/>
</dbReference>